<dbReference type="EMBL" id="JAHESC010000061">
    <property type="protein sequence ID" value="MBT1690287.1"/>
    <property type="molecule type" value="Genomic_DNA"/>
</dbReference>
<evidence type="ECO:0000313" key="1">
    <source>
        <dbReference type="EMBL" id="MBT1690287.1"/>
    </source>
</evidence>
<dbReference type="RefSeq" id="WP_254093505.1">
    <property type="nucleotide sequence ID" value="NZ_JAHESC010000061.1"/>
</dbReference>
<evidence type="ECO:0000313" key="2">
    <source>
        <dbReference type="Proteomes" id="UP001319180"/>
    </source>
</evidence>
<dbReference type="Proteomes" id="UP001319180">
    <property type="component" value="Unassembled WGS sequence"/>
</dbReference>
<comment type="caution">
    <text evidence="1">The sequence shown here is derived from an EMBL/GenBank/DDBJ whole genome shotgun (WGS) entry which is preliminary data.</text>
</comment>
<gene>
    <name evidence="1" type="ORF">KK078_27220</name>
</gene>
<sequence>MMTPVTLYRPVGANELMRIIETGMAFFPPRLYWEPIFYPVLNELYACEIAERWNMREVEGDDAGFVTAFEIPSSYLSQFEVQTVGLAHHQELWVPAEELAVWNSYILTGIRVTRAYCGKQYSMPDKIRICLVQGGLL</sequence>
<organism evidence="1 2">
    <name type="scientific">Dawidia soli</name>
    <dbReference type="NCBI Taxonomy" id="2782352"/>
    <lineage>
        <taxon>Bacteria</taxon>
        <taxon>Pseudomonadati</taxon>
        <taxon>Bacteroidota</taxon>
        <taxon>Cytophagia</taxon>
        <taxon>Cytophagales</taxon>
        <taxon>Chryseotaleaceae</taxon>
        <taxon>Dawidia</taxon>
    </lineage>
</organism>
<keyword evidence="2" id="KW-1185">Reference proteome</keyword>
<reference evidence="1 2" key="1">
    <citation type="submission" date="2021-05" db="EMBL/GenBank/DDBJ databases">
        <title>A Polyphasic approach of four new species of the genus Ohtaekwangia: Ohtaekwangia histidinii sp. nov., Ohtaekwangia cretensis sp. nov., Ohtaekwangia indiensis sp. nov., Ohtaekwangia reichenbachii sp. nov. from diverse environment.</title>
        <authorList>
            <person name="Octaviana S."/>
        </authorList>
    </citation>
    <scope>NUCLEOTIDE SEQUENCE [LARGE SCALE GENOMIC DNA]</scope>
    <source>
        <strain evidence="1 2">PWU37</strain>
    </source>
</reference>
<proteinExistence type="predicted"/>
<name>A0AAP2DFG2_9BACT</name>
<protein>
    <recommendedName>
        <fullName evidence="3">ADP-ribosylation/crystallin J1</fullName>
    </recommendedName>
</protein>
<dbReference type="AlphaFoldDB" id="A0AAP2DFG2"/>
<accession>A0AAP2DFG2</accession>
<evidence type="ECO:0008006" key="3">
    <source>
        <dbReference type="Google" id="ProtNLM"/>
    </source>
</evidence>